<reference evidence="3 4" key="1">
    <citation type="submission" date="2012-02" db="EMBL/GenBank/DDBJ databases">
        <title>Complete genome sequence of Phycisphaera mikurensis NBRC 102666.</title>
        <authorList>
            <person name="Ankai A."/>
            <person name="Hosoyama A."/>
            <person name="Terui Y."/>
            <person name="Sekine M."/>
            <person name="Fukai R."/>
            <person name="Kato Y."/>
            <person name="Nakamura S."/>
            <person name="Yamada-Narita S."/>
            <person name="Kawakoshi A."/>
            <person name="Fukunaga Y."/>
            <person name="Yamazaki S."/>
            <person name="Fujita N."/>
        </authorList>
    </citation>
    <scope>NUCLEOTIDE SEQUENCE [LARGE SCALE GENOMIC DNA]</scope>
    <source>
        <strain evidence="4">NBRC 102666 / KCTC 22515 / FYK2301M01</strain>
    </source>
</reference>
<proteinExistence type="predicted"/>
<feature type="region of interest" description="Disordered" evidence="1">
    <location>
        <begin position="44"/>
        <end position="80"/>
    </location>
</feature>
<dbReference type="STRING" id="1142394.PSMK_25150"/>
<feature type="compositionally biased region" description="Polar residues" evidence="1">
    <location>
        <begin position="52"/>
        <end position="66"/>
    </location>
</feature>
<dbReference type="Proteomes" id="UP000007881">
    <property type="component" value="Chromosome"/>
</dbReference>
<evidence type="ECO:0000313" key="3">
    <source>
        <dbReference type="EMBL" id="BAM04674.1"/>
    </source>
</evidence>
<evidence type="ECO:0000256" key="2">
    <source>
        <dbReference type="SAM" id="SignalP"/>
    </source>
</evidence>
<keyword evidence="4" id="KW-1185">Reference proteome</keyword>
<evidence type="ECO:0000313" key="4">
    <source>
        <dbReference type="Proteomes" id="UP000007881"/>
    </source>
</evidence>
<accession>I0IHD6</accession>
<sequence length="191" mass="19933">MKTLLPRSTPALSTAALVGAALGLATTVGAQTGRVVTPAETVEAVQADGPTAGNNSVNVGSASRGGSETPAAEEPQGEAGELAVLRGKVAALETRVAQLEEAFRKMGGTDSGRLEGSESGMPEADAPPTEQEIQQAREQRQAEAAETADAREELHEKQDERRAEVQEQIRNRINNARLDDNDGGIVTLPDP</sequence>
<dbReference type="KEGG" id="phm:PSMK_25150"/>
<organism evidence="3 4">
    <name type="scientific">Phycisphaera mikurensis (strain NBRC 102666 / KCTC 22515 / FYK2301M01)</name>
    <dbReference type="NCBI Taxonomy" id="1142394"/>
    <lineage>
        <taxon>Bacteria</taxon>
        <taxon>Pseudomonadati</taxon>
        <taxon>Planctomycetota</taxon>
        <taxon>Phycisphaerae</taxon>
        <taxon>Phycisphaerales</taxon>
        <taxon>Phycisphaeraceae</taxon>
        <taxon>Phycisphaera</taxon>
    </lineage>
</organism>
<gene>
    <name evidence="3" type="ordered locus">PSMK_25150</name>
</gene>
<feature type="region of interest" description="Disordered" evidence="1">
    <location>
        <begin position="102"/>
        <end position="191"/>
    </location>
</feature>
<dbReference type="RefSeq" id="WP_014437887.1">
    <property type="nucleotide sequence ID" value="NC_017080.1"/>
</dbReference>
<dbReference type="AlphaFoldDB" id="I0IHD6"/>
<feature type="compositionally biased region" description="Basic and acidic residues" evidence="1">
    <location>
        <begin position="135"/>
        <end position="170"/>
    </location>
</feature>
<dbReference type="HOGENOM" id="CLU_1420294_0_0_0"/>
<evidence type="ECO:0000256" key="1">
    <source>
        <dbReference type="SAM" id="MobiDB-lite"/>
    </source>
</evidence>
<dbReference type="EMBL" id="AP012338">
    <property type="protein sequence ID" value="BAM04674.1"/>
    <property type="molecule type" value="Genomic_DNA"/>
</dbReference>
<keyword evidence="2" id="KW-0732">Signal</keyword>
<feature type="compositionally biased region" description="Low complexity" evidence="1">
    <location>
        <begin position="70"/>
        <end position="80"/>
    </location>
</feature>
<protein>
    <submittedName>
        <fullName evidence="3">Uncharacterized protein</fullName>
    </submittedName>
</protein>
<feature type="chain" id="PRO_5003628844" evidence="2">
    <location>
        <begin position="31"/>
        <end position="191"/>
    </location>
</feature>
<feature type="signal peptide" evidence="2">
    <location>
        <begin position="1"/>
        <end position="30"/>
    </location>
</feature>
<name>I0IHD6_PHYMF</name>